<dbReference type="PANTHER" id="PTHR42820">
    <property type="entry name" value="SHORT-CHAIN DEHYDROGENASE REDUCTASE"/>
    <property type="match status" value="1"/>
</dbReference>
<dbReference type="InterPro" id="IPR002347">
    <property type="entry name" value="SDR_fam"/>
</dbReference>
<dbReference type="PRINTS" id="PR00081">
    <property type="entry name" value="GDHRDH"/>
</dbReference>
<dbReference type="NCBIfam" id="NF005559">
    <property type="entry name" value="PRK07231.1"/>
    <property type="match status" value="1"/>
</dbReference>
<protein>
    <submittedName>
        <fullName evidence="2">Glucose 1-dehydrogenase</fullName>
        <ecNumber evidence="2">1.1.1.47</ecNumber>
    </submittedName>
</protein>
<dbReference type="EMBL" id="VICD02000347">
    <property type="protein sequence ID" value="KAB8161370.1"/>
    <property type="molecule type" value="Genomic_DNA"/>
</dbReference>
<dbReference type="PANTHER" id="PTHR42820:SF1">
    <property type="entry name" value="SHORT-CHAIN DEHYDROGENASE_REDUCTASE FAMILY PROTEIN"/>
    <property type="match status" value="1"/>
</dbReference>
<accession>A0A507ZN96</accession>
<reference evidence="2 3" key="1">
    <citation type="submission" date="2019-10" db="EMBL/GenBank/DDBJ databases">
        <title>Lysobacter alkalisoli sp. nov., isolated from saline-alkaline soil.</title>
        <authorList>
            <person name="Sun J.-Q."/>
        </authorList>
    </citation>
    <scope>NUCLEOTIDE SEQUENCE [LARGE SCALE GENOMIC DNA]</scope>
    <source>
        <strain evidence="2 3">KCTC 42381</strain>
    </source>
</reference>
<keyword evidence="2" id="KW-0560">Oxidoreductase</keyword>
<name>A0A507ZN96_9GAMM</name>
<comment type="caution">
    <text evidence="2">The sequence shown here is derived from an EMBL/GenBank/DDBJ whole genome shotgun (WGS) entry which is preliminary data.</text>
</comment>
<dbReference type="Proteomes" id="UP000320431">
    <property type="component" value="Unassembled WGS sequence"/>
</dbReference>
<dbReference type="PROSITE" id="PS00061">
    <property type="entry name" value="ADH_SHORT"/>
    <property type="match status" value="1"/>
</dbReference>
<dbReference type="PROSITE" id="PS51318">
    <property type="entry name" value="TAT"/>
    <property type="match status" value="1"/>
</dbReference>
<evidence type="ECO:0000256" key="1">
    <source>
        <dbReference type="ARBA" id="ARBA00006484"/>
    </source>
</evidence>
<proteinExistence type="inferred from homology"/>
<evidence type="ECO:0000313" key="3">
    <source>
        <dbReference type="Proteomes" id="UP000320431"/>
    </source>
</evidence>
<dbReference type="AlphaFoldDB" id="A0A507ZN96"/>
<dbReference type="GO" id="GO:0047936">
    <property type="term" value="F:glucose 1-dehydrogenase [NAD(P)+] activity"/>
    <property type="evidence" value="ECO:0007669"/>
    <property type="project" value="UniProtKB-EC"/>
</dbReference>
<evidence type="ECO:0000313" key="2">
    <source>
        <dbReference type="EMBL" id="KAB8161370.1"/>
    </source>
</evidence>
<dbReference type="InterPro" id="IPR020904">
    <property type="entry name" value="Sc_DH/Rdtase_CS"/>
</dbReference>
<dbReference type="FunFam" id="3.40.50.720:FF:000084">
    <property type="entry name" value="Short-chain dehydrogenase reductase"/>
    <property type="match status" value="1"/>
</dbReference>
<dbReference type="PRINTS" id="PR00080">
    <property type="entry name" value="SDRFAMILY"/>
</dbReference>
<dbReference type="InterPro" id="IPR036291">
    <property type="entry name" value="NAD(P)-bd_dom_sf"/>
</dbReference>
<organism evidence="2 3">
    <name type="scientific">Marilutibacter maris</name>
    <dbReference type="NCBI Taxonomy" id="1605891"/>
    <lineage>
        <taxon>Bacteria</taxon>
        <taxon>Pseudomonadati</taxon>
        <taxon>Pseudomonadota</taxon>
        <taxon>Gammaproteobacteria</taxon>
        <taxon>Lysobacterales</taxon>
        <taxon>Lysobacteraceae</taxon>
        <taxon>Marilutibacter</taxon>
    </lineage>
</organism>
<dbReference type="Pfam" id="PF13561">
    <property type="entry name" value="adh_short_C2"/>
    <property type="match status" value="1"/>
</dbReference>
<gene>
    <name evidence="2" type="ORF">FKV24_019015</name>
</gene>
<comment type="similarity">
    <text evidence="1">Belongs to the short-chain dehydrogenases/reductases (SDR) family.</text>
</comment>
<dbReference type="CDD" id="cd05233">
    <property type="entry name" value="SDR_c"/>
    <property type="match status" value="1"/>
</dbReference>
<sequence>MMTAITRRELLGASLAAAATTATLATGLGTAQAASPRHAGRGRLAGKVAIITGATSGIGRSAAFAFAREGASVGFCGRRKALGREVEAAIRAEGGKAMFMRADVTVPEQVRDFVDAVADHYGGLHVAFNNAGITGRFQPLHELDLDTWDRINATNTRGVFVSMKHQIPHMLRSGGGSIILTSSLHERSTRPGAGAYATSKRALMGLAQAAALDYGARGIRANVIAPGIIDTPLFRGATGASPEMVEQSRQKVDAFKRIGTPEEIADVALWLASDESRYMTGSSVLADGGVLAGL</sequence>
<dbReference type="InterPro" id="IPR006311">
    <property type="entry name" value="TAT_signal"/>
</dbReference>
<dbReference type="Gene3D" id="3.40.50.720">
    <property type="entry name" value="NAD(P)-binding Rossmann-like Domain"/>
    <property type="match status" value="1"/>
</dbReference>
<dbReference type="SUPFAM" id="SSF51735">
    <property type="entry name" value="NAD(P)-binding Rossmann-fold domains"/>
    <property type="match status" value="1"/>
</dbReference>
<dbReference type="EC" id="1.1.1.47" evidence="2"/>